<sequence length="143" mass="15567">MSSLIATYRAAHLPDGSITYETLRRIASGKQRAIREDRTYVDLAAILRVSVDDVKSAEAGYTPVGGWKRYESLTDREKQAVEAVMDAILAAHDEGGNSDDRQSEAQKSPLEASGSEEATLAADNPGIPTDRERMEAEWGDEPA</sequence>
<name>A0A3E2DNL5_9ACTN</name>
<dbReference type="AlphaFoldDB" id="A0A3E2DNL5"/>
<evidence type="ECO:0000313" key="2">
    <source>
        <dbReference type="EMBL" id="RFT46543.1"/>
    </source>
</evidence>
<reference evidence="2 3" key="1">
    <citation type="submission" date="2017-07" db="EMBL/GenBank/DDBJ databases">
        <authorList>
            <person name="Sun Z.S."/>
            <person name="Albrecht U."/>
            <person name="Echele G."/>
            <person name="Lee C.C."/>
        </authorList>
    </citation>
    <scope>NUCLEOTIDE SEQUENCE [LARGE SCALE GENOMIC DNA]</scope>
    <source>
        <strain evidence="2 3">P16-029</strain>
    </source>
</reference>
<dbReference type="Proteomes" id="UP000259211">
    <property type="component" value="Unassembled WGS sequence"/>
</dbReference>
<feature type="region of interest" description="Disordered" evidence="1">
    <location>
        <begin position="89"/>
        <end position="143"/>
    </location>
</feature>
<evidence type="ECO:0000256" key="1">
    <source>
        <dbReference type="SAM" id="MobiDB-lite"/>
    </source>
</evidence>
<protein>
    <submittedName>
        <fullName evidence="2">Uncharacterized protein</fullName>
    </submittedName>
</protein>
<organism evidence="2 3">
    <name type="scientific">Cutibacterium avidum</name>
    <dbReference type="NCBI Taxonomy" id="33010"/>
    <lineage>
        <taxon>Bacteria</taxon>
        <taxon>Bacillati</taxon>
        <taxon>Actinomycetota</taxon>
        <taxon>Actinomycetes</taxon>
        <taxon>Propionibacteriales</taxon>
        <taxon>Propionibacteriaceae</taxon>
        <taxon>Cutibacterium</taxon>
    </lineage>
</organism>
<comment type="caution">
    <text evidence="2">The sequence shown here is derived from an EMBL/GenBank/DDBJ whole genome shotgun (WGS) entry which is preliminary data.</text>
</comment>
<proteinExistence type="predicted"/>
<accession>A0A3E2DNL5</accession>
<dbReference type="EMBL" id="NOWI01000002">
    <property type="protein sequence ID" value="RFT46543.1"/>
    <property type="molecule type" value="Genomic_DNA"/>
</dbReference>
<gene>
    <name evidence="2" type="ORF">CHT91_03105</name>
</gene>
<evidence type="ECO:0000313" key="3">
    <source>
        <dbReference type="Proteomes" id="UP000259211"/>
    </source>
</evidence>
<feature type="compositionally biased region" description="Basic and acidic residues" evidence="1">
    <location>
        <begin position="91"/>
        <end position="104"/>
    </location>
</feature>